<keyword evidence="5" id="KW-1185">Reference proteome</keyword>
<protein>
    <recommendedName>
        <fullName evidence="3">Methyl-accepting transducer domain-containing protein</fullName>
    </recommendedName>
</protein>
<evidence type="ECO:0000313" key="5">
    <source>
        <dbReference type="Proteomes" id="UP001549047"/>
    </source>
</evidence>
<dbReference type="PROSITE" id="PS50111">
    <property type="entry name" value="CHEMOTAXIS_TRANSDUC_2"/>
    <property type="match status" value="1"/>
</dbReference>
<proteinExistence type="predicted"/>
<dbReference type="EMBL" id="JBEPMB010000001">
    <property type="protein sequence ID" value="MET3612666.1"/>
    <property type="molecule type" value="Genomic_DNA"/>
</dbReference>
<dbReference type="PANTHER" id="PTHR32089">
    <property type="entry name" value="METHYL-ACCEPTING CHEMOTAXIS PROTEIN MCPB"/>
    <property type="match status" value="1"/>
</dbReference>
<gene>
    <name evidence="4" type="ORF">ABID16_000971</name>
</gene>
<dbReference type="InterPro" id="IPR019494">
    <property type="entry name" value="FIST_C"/>
</dbReference>
<dbReference type="SMART" id="SM01204">
    <property type="entry name" value="FIST_C"/>
    <property type="match status" value="1"/>
</dbReference>
<dbReference type="Gene3D" id="1.10.287.950">
    <property type="entry name" value="Methyl-accepting chemotaxis protein"/>
    <property type="match status" value="1"/>
</dbReference>
<comment type="caution">
    <text evidence="4">The sequence shown here is derived from an EMBL/GenBank/DDBJ whole genome shotgun (WGS) entry which is preliminary data.</text>
</comment>
<dbReference type="SMART" id="SM00283">
    <property type="entry name" value="MA"/>
    <property type="match status" value="1"/>
</dbReference>
<dbReference type="Pfam" id="PF00015">
    <property type="entry name" value="MCPsignal"/>
    <property type="match status" value="1"/>
</dbReference>
<name>A0ABV2IW06_9HYPH</name>
<accession>A0ABV2IW06</accession>
<evidence type="ECO:0000256" key="1">
    <source>
        <dbReference type="ARBA" id="ARBA00023224"/>
    </source>
</evidence>
<dbReference type="InterPro" id="IPR004089">
    <property type="entry name" value="MCPsignal_dom"/>
</dbReference>
<dbReference type="Proteomes" id="UP001549047">
    <property type="component" value="Unassembled WGS sequence"/>
</dbReference>
<evidence type="ECO:0000259" key="3">
    <source>
        <dbReference type="PROSITE" id="PS50111"/>
    </source>
</evidence>
<keyword evidence="1 2" id="KW-0807">Transducer</keyword>
<evidence type="ECO:0000313" key="4">
    <source>
        <dbReference type="EMBL" id="MET3612666.1"/>
    </source>
</evidence>
<reference evidence="4 5" key="1">
    <citation type="submission" date="2024-06" db="EMBL/GenBank/DDBJ databases">
        <title>Genomic Encyclopedia of Type Strains, Phase IV (KMG-IV): sequencing the most valuable type-strain genomes for metagenomic binning, comparative biology and taxonomic classification.</title>
        <authorList>
            <person name="Goeker M."/>
        </authorList>
    </citation>
    <scope>NUCLEOTIDE SEQUENCE [LARGE SCALE GENOMIC DNA]</scope>
    <source>
        <strain evidence="4 5">DSM 29780</strain>
    </source>
</reference>
<evidence type="ECO:0000256" key="2">
    <source>
        <dbReference type="PROSITE-ProRule" id="PRU00284"/>
    </source>
</evidence>
<dbReference type="SUPFAM" id="SSF58104">
    <property type="entry name" value="Methyl-accepting chemotaxis protein (MCP) signaling domain"/>
    <property type="match status" value="1"/>
</dbReference>
<dbReference type="RefSeq" id="WP_354555221.1">
    <property type="nucleotide sequence ID" value="NZ_JBEPMB010000001.1"/>
</dbReference>
<dbReference type="SMART" id="SM00897">
    <property type="entry name" value="FIST"/>
    <property type="match status" value="1"/>
</dbReference>
<dbReference type="InterPro" id="IPR013702">
    <property type="entry name" value="FIST_domain_N"/>
</dbReference>
<sequence>MFGLIRKNEKVARVPETVREQIDAPPLAYEPEVEAFDELPEEAGFDPMHVARTNSRFDGIEPEFWEFAGRPASLVLAYISPHVDFQAVCRLISGQCGTRNVIAVTTAGELCADGQSGSPLYCSADGSWDNVVIQAFSPDIIERVSVHSVPLANEDILKGAPIKSQQVRVAEIVRNIANVRPQFSIHPEDTIALTLIDGLSASENYFMEAVYEAGRFPCLFVGGSSGGKLDFQTTGIFDGERLLQGHALIIFAKMAKGIRFGIFKSQNFTPTGQSLAIMEASPETRQVRSSIDTRTTEIKPITEAMAAMMRCRPEELQSRLDGYTFAIRMGDEYFVRSVSGIDPQAGTVNFYCDVNPGDELHLLKATDFAEQTRRDYAEFAKGKPVPVAAVLNDCILRRLNNARSLRGLDGFWNVPAAGFSTFGELLGINVNQTLTAVVFYRVEEGQPFHDPFVSNFAIQYARFARYFVQCRLNQQMMIDGVRRKVIGRLTDFIGQSSHLTDQIDTVIGETNHVRESVSGMRDGIAGRIAEVATGDDRGQLEEEFGKVNDMMRQLNDIVGVIDKITMQTNLLSLNATIEAARAGEAGKAFAIVANEVRNLATDTKTTLDKSRTSLDQVEASMKLLGQRIQTSEDKLLRAQDGYSGIAGELTGLFKGFESINAIMGQAESIASRQKQMMAQVDQDLNRLRRIEG</sequence>
<feature type="domain" description="Methyl-accepting transducer" evidence="3">
    <location>
        <begin position="546"/>
        <end position="688"/>
    </location>
</feature>
<dbReference type="Pfam" id="PF10442">
    <property type="entry name" value="FIST_C"/>
    <property type="match status" value="1"/>
</dbReference>
<dbReference type="PANTHER" id="PTHR32089:SF112">
    <property type="entry name" value="LYSOZYME-LIKE PROTEIN-RELATED"/>
    <property type="match status" value="1"/>
</dbReference>
<dbReference type="Pfam" id="PF08495">
    <property type="entry name" value="FIST"/>
    <property type="match status" value="1"/>
</dbReference>
<organism evidence="4 5">
    <name type="scientific">Rhizobium aquaticum</name>
    <dbReference type="NCBI Taxonomy" id="1549636"/>
    <lineage>
        <taxon>Bacteria</taxon>
        <taxon>Pseudomonadati</taxon>
        <taxon>Pseudomonadota</taxon>
        <taxon>Alphaproteobacteria</taxon>
        <taxon>Hyphomicrobiales</taxon>
        <taxon>Rhizobiaceae</taxon>
        <taxon>Rhizobium/Agrobacterium group</taxon>
        <taxon>Rhizobium</taxon>
    </lineage>
</organism>